<dbReference type="InterPro" id="IPR002347">
    <property type="entry name" value="SDR_fam"/>
</dbReference>
<dbReference type="InterPro" id="IPR050259">
    <property type="entry name" value="SDR"/>
</dbReference>
<evidence type="ECO:0000259" key="3">
    <source>
        <dbReference type="SMART" id="SM00822"/>
    </source>
</evidence>
<dbReference type="SMART" id="SM00822">
    <property type="entry name" value="PKS_KR"/>
    <property type="match status" value="1"/>
</dbReference>
<dbReference type="AlphaFoldDB" id="A0A0R1UE70"/>
<comment type="similarity">
    <text evidence="1">Belongs to the short-chain dehydrogenases/reductases (SDR) family.</text>
</comment>
<dbReference type="PRINTS" id="PR00081">
    <property type="entry name" value="GDHRDH"/>
</dbReference>
<dbReference type="InterPro" id="IPR036291">
    <property type="entry name" value="NAD(P)-bd_dom_sf"/>
</dbReference>
<proteinExistence type="inferred from homology"/>
<sequence length="240" mass="24939">MELQNKVALITGSTRGIGLAIAQEFLAAGAKVILNGRGDLPAEVAANLSGDFQYVAGDLGTDEGIAQVAHAALAAYGQIDILVNNAGITRDKLLLGMKPADFDAVLAVDLRAPMLLTQLVFKKMLKQRAGVVINLASVVGLHGNAGQANYAAAKAGLVGFTKTLAREGAARGVRANAIAPGMIDSAMTQALSEKIQAQLIAEIPLHRLGQPNEIAHAARFLVENDYVTGQTMVVDGGMTM</sequence>
<dbReference type="Gene3D" id="3.40.50.720">
    <property type="entry name" value="NAD(P)-binding Rossmann-like Domain"/>
    <property type="match status" value="1"/>
</dbReference>
<dbReference type="PRINTS" id="PR00080">
    <property type="entry name" value="SDRFAMILY"/>
</dbReference>
<dbReference type="GO" id="GO:0016491">
    <property type="term" value="F:oxidoreductase activity"/>
    <property type="evidence" value="ECO:0007669"/>
    <property type="project" value="UniProtKB-KW"/>
</dbReference>
<dbReference type="EMBL" id="AZFK01000084">
    <property type="protein sequence ID" value="KRL87931.1"/>
    <property type="molecule type" value="Genomic_DNA"/>
</dbReference>
<dbReference type="Pfam" id="PF13561">
    <property type="entry name" value="adh_short_C2"/>
    <property type="match status" value="1"/>
</dbReference>
<comment type="caution">
    <text evidence="4">The sequence shown here is derived from an EMBL/GenBank/DDBJ whole genome shotgun (WGS) entry which is preliminary data.</text>
</comment>
<feature type="domain" description="Ketoreductase" evidence="3">
    <location>
        <begin position="6"/>
        <end position="181"/>
    </location>
</feature>
<dbReference type="PROSITE" id="PS00061">
    <property type="entry name" value="ADH_SHORT"/>
    <property type="match status" value="1"/>
</dbReference>
<dbReference type="RefSeq" id="WP_019205957.1">
    <property type="nucleotide sequence ID" value="NZ_AZFK01000084.1"/>
</dbReference>
<dbReference type="Proteomes" id="UP000050816">
    <property type="component" value="Unassembled WGS sequence"/>
</dbReference>
<dbReference type="FunFam" id="3.40.50.720:FF:000173">
    <property type="entry name" value="3-oxoacyl-[acyl-carrier protein] reductase"/>
    <property type="match status" value="1"/>
</dbReference>
<evidence type="ECO:0000313" key="4">
    <source>
        <dbReference type="EMBL" id="KRL87931.1"/>
    </source>
</evidence>
<evidence type="ECO:0000313" key="5">
    <source>
        <dbReference type="Proteomes" id="UP000050816"/>
    </source>
</evidence>
<dbReference type="PANTHER" id="PTHR42879">
    <property type="entry name" value="3-OXOACYL-(ACYL-CARRIER-PROTEIN) REDUCTASE"/>
    <property type="match status" value="1"/>
</dbReference>
<accession>A0A0R1UE70</accession>
<dbReference type="InterPro" id="IPR057326">
    <property type="entry name" value="KR_dom"/>
</dbReference>
<dbReference type="GeneID" id="82933713"/>
<evidence type="ECO:0000256" key="2">
    <source>
        <dbReference type="ARBA" id="ARBA00023002"/>
    </source>
</evidence>
<organism evidence="4 5">
    <name type="scientific">Limosilactobacillus ingluviei DSM 15946</name>
    <dbReference type="NCBI Taxonomy" id="1423760"/>
    <lineage>
        <taxon>Bacteria</taxon>
        <taxon>Bacillati</taxon>
        <taxon>Bacillota</taxon>
        <taxon>Bacilli</taxon>
        <taxon>Lactobacillales</taxon>
        <taxon>Lactobacillaceae</taxon>
        <taxon>Limosilactobacillus</taxon>
    </lineage>
</organism>
<reference evidence="4 5" key="1">
    <citation type="journal article" date="2015" name="Genome Announc.">
        <title>Expanding the biotechnology potential of lactobacilli through comparative genomics of 213 strains and associated genera.</title>
        <authorList>
            <person name="Sun Z."/>
            <person name="Harris H.M."/>
            <person name="McCann A."/>
            <person name="Guo C."/>
            <person name="Argimon S."/>
            <person name="Zhang W."/>
            <person name="Yang X."/>
            <person name="Jeffery I.B."/>
            <person name="Cooney J.C."/>
            <person name="Kagawa T.F."/>
            <person name="Liu W."/>
            <person name="Song Y."/>
            <person name="Salvetti E."/>
            <person name="Wrobel A."/>
            <person name="Rasinkangas P."/>
            <person name="Parkhill J."/>
            <person name="Rea M.C."/>
            <person name="O'Sullivan O."/>
            <person name="Ritari J."/>
            <person name="Douillard F.P."/>
            <person name="Paul Ross R."/>
            <person name="Yang R."/>
            <person name="Briner A.E."/>
            <person name="Felis G.E."/>
            <person name="de Vos W.M."/>
            <person name="Barrangou R."/>
            <person name="Klaenhammer T.R."/>
            <person name="Caufield P.W."/>
            <person name="Cui Y."/>
            <person name="Zhang H."/>
            <person name="O'Toole P.W."/>
        </authorList>
    </citation>
    <scope>NUCLEOTIDE SEQUENCE [LARGE SCALE GENOMIC DNA]</scope>
    <source>
        <strain evidence="4 5">DSM 15946</strain>
    </source>
</reference>
<dbReference type="PANTHER" id="PTHR42879:SF2">
    <property type="entry name" value="3-OXOACYL-[ACYL-CARRIER-PROTEIN] REDUCTASE FABG"/>
    <property type="match status" value="1"/>
</dbReference>
<keyword evidence="2" id="KW-0560">Oxidoreductase</keyword>
<dbReference type="InterPro" id="IPR020904">
    <property type="entry name" value="Sc_DH/Rdtase_CS"/>
</dbReference>
<dbReference type="SUPFAM" id="SSF51735">
    <property type="entry name" value="NAD(P)-binding Rossmann-fold domains"/>
    <property type="match status" value="1"/>
</dbReference>
<gene>
    <name evidence="4" type="ORF">FC43_GL000597</name>
</gene>
<evidence type="ECO:0000256" key="1">
    <source>
        <dbReference type="ARBA" id="ARBA00006484"/>
    </source>
</evidence>
<protein>
    <submittedName>
        <fullName evidence="4">Short-chain dehydrogenase reductase SDR</fullName>
    </submittedName>
</protein>
<name>A0A0R1UE70_9LACO</name>
<dbReference type="GO" id="GO:0032787">
    <property type="term" value="P:monocarboxylic acid metabolic process"/>
    <property type="evidence" value="ECO:0007669"/>
    <property type="project" value="UniProtKB-ARBA"/>
</dbReference>
<dbReference type="PATRIC" id="fig|1423760.3.peg.621"/>